<protein>
    <recommendedName>
        <fullName evidence="2">Sigma-54 factor interaction domain-containing protein</fullName>
    </recommendedName>
</protein>
<dbReference type="EMBL" id="UINC01015553">
    <property type="protein sequence ID" value="SVA65410.1"/>
    <property type="molecule type" value="Genomic_DNA"/>
</dbReference>
<feature type="non-terminal residue" evidence="1">
    <location>
        <position position="132"/>
    </location>
</feature>
<dbReference type="AlphaFoldDB" id="A0A381XLE2"/>
<accession>A0A381XLE2</accession>
<organism evidence="1">
    <name type="scientific">marine metagenome</name>
    <dbReference type="NCBI Taxonomy" id="408172"/>
    <lineage>
        <taxon>unclassified sequences</taxon>
        <taxon>metagenomes</taxon>
        <taxon>ecological metagenomes</taxon>
    </lineage>
</organism>
<gene>
    <name evidence="1" type="ORF">METZ01_LOCUS118264</name>
</gene>
<name>A0A381XLE2_9ZZZZ</name>
<dbReference type="InterPro" id="IPR027417">
    <property type="entry name" value="P-loop_NTPase"/>
</dbReference>
<evidence type="ECO:0008006" key="2">
    <source>
        <dbReference type="Google" id="ProtNLM"/>
    </source>
</evidence>
<dbReference type="SUPFAM" id="SSF52540">
    <property type="entry name" value="P-loop containing nucleoside triphosphate hydrolases"/>
    <property type="match status" value="1"/>
</dbReference>
<dbReference type="Pfam" id="PF13177">
    <property type="entry name" value="DNA_pol3_delta2"/>
    <property type="match status" value="1"/>
</dbReference>
<evidence type="ECO:0000313" key="1">
    <source>
        <dbReference type="EMBL" id="SVA65410.1"/>
    </source>
</evidence>
<sequence length="132" mass="14793">MTWLYPNYLNLSSLVKTHDNAHGLLLVGHSGIGKRILAFQLAGDYLDSEKLKPKARATFATTANEYHDSDLFHPDCHFVCPEENKTNISIDNIRELKNACLYKTSQKGKGKVGIIYPAELMQRPAATSLLKF</sequence>
<reference evidence="1" key="1">
    <citation type="submission" date="2018-05" db="EMBL/GenBank/DDBJ databases">
        <authorList>
            <person name="Lanie J.A."/>
            <person name="Ng W.-L."/>
            <person name="Kazmierczak K.M."/>
            <person name="Andrzejewski T.M."/>
            <person name="Davidsen T.M."/>
            <person name="Wayne K.J."/>
            <person name="Tettelin H."/>
            <person name="Glass J.I."/>
            <person name="Rusch D."/>
            <person name="Podicherti R."/>
            <person name="Tsui H.-C.T."/>
            <person name="Winkler M.E."/>
        </authorList>
    </citation>
    <scope>NUCLEOTIDE SEQUENCE</scope>
</reference>
<proteinExistence type="predicted"/>
<dbReference type="Gene3D" id="3.40.50.300">
    <property type="entry name" value="P-loop containing nucleotide triphosphate hydrolases"/>
    <property type="match status" value="1"/>
</dbReference>